<comment type="caution">
    <text evidence="3">The sequence shown here is derived from an EMBL/GenBank/DDBJ whole genome shotgun (WGS) entry which is preliminary data.</text>
</comment>
<evidence type="ECO:0000256" key="2">
    <source>
        <dbReference type="SAM" id="Phobius"/>
    </source>
</evidence>
<feature type="region of interest" description="Disordered" evidence="1">
    <location>
        <begin position="1"/>
        <end position="27"/>
    </location>
</feature>
<gene>
    <name evidence="3" type="ORF">EYF80_022824</name>
</gene>
<name>A0A4Z2HMD2_9TELE</name>
<sequence length="122" mass="13332">MTPLPGYYSDAAFHRRPPPPGDGLAPRRRHLGVLRAAVQVGLQPREYLINALLERRPDAPESADEKKPFQIAGGVAHPGVGLGRRGEHLDEDVQVFVQVLVLGFGALPQLFFLTGGKKTKYV</sequence>
<keyword evidence="2" id="KW-0472">Membrane</keyword>
<evidence type="ECO:0000256" key="1">
    <source>
        <dbReference type="SAM" id="MobiDB-lite"/>
    </source>
</evidence>
<feature type="transmembrane region" description="Helical" evidence="2">
    <location>
        <begin position="95"/>
        <end position="113"/>
    </location>
</feature>
<dbReference type="Proteomes" id="UP000314294">
    <property type="component" value="Unassembled WGS sequence"/>
</dbReference>
<evidence type="ECO:0000313" key="3">
    <source>
        <dbReference type="EMBL" id="TNN66907.1"/>
    </source>
</evidence>
<evidence type="ECO:0000313" key="4">
    <source>
        <dbReference type="Proteomes" id="UP000314294"/>
    </source>
</evidence>
<keyword evidence="2" id="KW-0812">Transmembrane</keyword>
<protein>
    <submittedName>
        <fullName evidence="3">Uncharacterized protein</fullName>
    </submittedName>
</protein>
<proteinExistence type="predicted"/>
<keyword evidence="2" id="KW-1133">Transmembrane helix</keyword>
<dbReference type="EMBL" id="SRLO01000212">
    <property type="protein sequence ID" value="TNN66907.1"/>
    <property type="molecule type" value="Genomic_DNA"/>
</dbReference>
<dbReference type="AlphaFoldDB" id="A0A4Z2HMD2"/>
<keyword evidence="4" id="KW-1185">Reference proteome</keyword>
<reference evidence="3 4" key="1">
    <citation type="submission" date="2019-03" db="EMBL/GenBank/DDBJ databases">
        <title>First draft genome of Liparis tanakae, snailfish: a comprehensive survey of snailfish specific genes.</title>
        <authorList>
            <person name="Kim W."/>
            <person name="Song I."/>
            <person name="Jeong J.-H."/>
            <person name="Kim D."/>
            <person name="Kim S."/>
            <person name="Ryu S."/>
            <person name="Song J.Y."/>
            <person name="Lee S.K."/>
        </authorList>
    </citation>
    <scope>NUCLEOTIDE SEQUENCE [LARGE SCALE GENOMIC DNA]</scope>
    <source>
        <tissue evidence="3">Muscle</tissue>
    </source>
</reference>
<organism evidence="3 4">
    <name type="scientific">Liparis tanakae</name>
    <name type="common">Tanaka's snailfish</name>
    <dbReference type="NCBI Taxonomy" id="230148"/>
    <lineage>
        <taxon>Eukaryota</taxon>
        <taxon>Metazoa</taxon>
        <taxon>Chordata</taxon>
        <taxon>Craniata</taxon>
        <taxon>Vertebrata</taxon>
        <taxon>Euteleostomi</taxon>
        <taxon>Actinopterygii</taxon>
        <taxon>Neopterygii</taxon>
        <taxon>Teleostei</taxon>
        <taxon>Neoteleostei</taxon>
        <taxon>Acanthomorphata</taxon>
        <taxon>Eupercaria</taxon>
        <taxon>Perciformes</taxon>
        <taxon>Cottioidei</taxon>
        <taxon>Cottales</taxon>
        <taxon>Liparidae</taxon>
        <taxon>Liparis</taxon>
    </lineage>
</organism>
<accession>A0A4Z2HMD2</accession>